<reference evidence="2" key="1">
    <citation type="submission" date="2016-03" db="EMBL/GenBank/DDBJ databases">
        <authorList>
            <person name="Ploux O."/>
        </authorList>
    </citation>
    <scope>NUCLEOTIDE SEQUENCE</scope>
    <source>
        <strain evidence="2">UC10</strain>
    </source>
</reference>
<evidence type="ECO:0000313" key="2">
    <source>
        <dbReference type="EMBL" id="SBV31808.1"/>
    </source>
</evidence>
<dbReference type="AlphaFoldDB" id="A0A1Y5PP72"/>
<feature type="compositionally biased region" description="Basic and acidic residues" evidence="1">
    <location>
        <begin position="14"/>
        <end position="23"/>
    </location>
</feature>
<accession>A0A1Y5PP72</accession>
<organism evidence="2">
    <name type="scientific">uncultured Sphingopyxis sp</name>
    <dbReference type="NCBI Taxonomy" id="310581"/>
    <lineage>
        <taxon>Bacteria</taxon>
        <taxon>Pseudomonadati</taxon>
        <taxon>Pseudomonadota</taxon>
        <taxon>Alphaproteobacteria</taxon>
        <taxon>Sphingomonadales</taxon>
        <taxon>Sphingomonadaceae</taxon>
        <taxon>Sphingopyxis</taxon>
        <taxon>environmental samples</taxon>
    </lineage>
</organism>
<dbReference type="EMBL" id="LT598653">
    <property type="protein sequence ID" value="SBV31808.1"/>
    <property type="molecule type" value="Genomic_DNA"/>
</dbReference>
<feature type="region of interest" description="Disordered" evidence="1">
    <location>
        <begin position="1"/>
        <end position="23"/>
    </location>
</feature>
<name>A0A1Y5PP72_9SPHN</name>
<sequence length="23" mass="2548">MPLPWNDLVGSEAGRLESADRHP</sequence>
<gene>
    <name evidence="2" type="ORF">SPPYR_0688</name>
</gene>
<dbReference type="KEGG" id="sphu:SPPYR_0688"/>
<protein>
    <submittedName>
        <fullName evidence="2">Uncharacterized protein</fullName>
    </submittedName>
</protein>
<proteinExistence type="predicted"/>
<evidence type="ECO:0000256" key="1">
    <source>
        <dbReference type="SAM" id="MobiDB-lite"/>
    </source>
</evidence>